<dbReference type="PANTHER" id="PTHR36539">
    <property type="entry name" value="ETHANOLAMINE UTILIZATION PROTEIN EUTN"/>
    <property type="match status" value="1"/>
</dbReference>
<dbReference type="Pfam" id="PF03319">
    <property type="entry name" value="EutN_CcmL"/>
    <property type="match status" value="1"/>
</dbReference>
<dbReference type="SUPFAM" id="SSF159133">
    <property type="entry name" value="EutN/CcmL-like"/>
    <property type="match status" value="1"/>
</dbReference>
<dbReference type="PANTHER" id="PTHR36539:SF1">
    <property type="entry name" value="BACTERIAL MICROCOMPARTMENT SHELL VERTEX PROTEIN EUTN"/>
    <property type="match status" value="1"/>
</dbReference>
<sequence length="93" mass="9622">MYICKVIGKVVSTQKNEKLMGSSIVLIRMVSLSKEKNEVTQSDAIFAAVDAVGCGTGNLVLVTSGANALFACKTAESPVDMVVVGIIDSGLGE</sequence>
<comment type="caution">
    <text evidence="3">The sequence shown here is derived from an EMBL/GenBank/DDBJ whole genome shotgun (WGS) entry which is preliminary data.</text>
</comment>
<dbReference type="InterPro" id="IPR036677">
    <property type="entry name" value="EutN_CcmL_sf"/>
</dbReference>
<dbReference type="GO" id="GO:0031469">
    <property type="term" value="C:bacterial microcompartment"/>
    <property type="evidence" value="ECO:0007669"/>
    <property type="project" value="UniProtKB-SubCell"/>
</dbReference>
<dbReference type="CDD" id="cd01614">
    <property type="entry name" value="EutN_CcmL"/>
    <property type="match status" value="1"/>
</dbReference>
<evidence type="ECO:0000313" key="3">
    <source>
        <dbReference type="EMBL" id="MPM39346.1"/>
    </source>
</evidence>
<dbReference type="AlphaFoldDB" id="A0A644ZEQ7"/>
<dbReference type="EMBL" id="VSSQ01008608">
    <property type="protein sequence ID" value="MPM39346.1"/>
    <property type="molecule type" value="Genomic_DNA"/>
</dbReference>
<name>A0A644ZEQ7_9ZZZZ</name>
<dbReference type="Gene3D" id="2.40.50.220">
    <property type="entry name" value="EutN/Ccml"/>
    <property type="match status" value="1"/>
</dbReference>
<dbReference type="PROSITE" id="PS51932">
    <property type="entry name" value="BMV"/>
    <property type="match status" value="1"/>
</dbReference>
<evidence type="ECO:0000256" key="1">
    <source>
        <dbReference type="ARBA" id="ARBA00024322"/>
    </source>
</evidence>
<evidence type="ECO:0000256" key="2">
    <source>
        <dbReference type="ARBA" id="ARBA00024446"/>
    </source>
</evidence>
<keyword evidence="2" id="KW-1283">Bacterial microcompartment</keyword>
<reference evidence="3" key="1">
    <citation type="submission" date="2019-08" db="EMBL/GenBank/DDBJ databases">
        <authorList>
            <person name="Kucharzyk K."/>
            <person name="Murdoch R.W."/>
            <person name="Higgins S."/>
            <person name="Loffler F."/>
        </authorList>
    </citation>
    <scope>NUCLEOTIDE SEQUENCE</scope>
</reference>
<protein>
    <submittedName>
        <fullName evidence="3">Ethanolamine utilization protein EutN</fullName>
    </submittedName>
</protein>
<gene>
    <name evidence="3" type="primary">eutN_4</name>
    <name evidence="3" type="ORF">SDC9_85979</name>
</gene>
<comment type="subcellular location">
    <subcellularLocation>
        <location evidence="1">Bacterial microcompartment</location>
    </subcellularLocation>
</comment>
<accession>A0A644ZEQ7</accession>
<organism evidence="3">
    <name type="scientific">bioreactor metagenome</name>
    <dbReference type="NCBI Taxonomy" id="1076179"/>
    <lineage>
        <taxon>unclassified sequences</taxon>
        <taxon>metagenomes</taxon>
        <taxon>ecological metagenomes</taxon>
    </lineage>
</organism>
<dbReference type="InterPro" id="IPR004992">
    <property type="entry name" value="EutN_CcmL"/>
</dbReference>
<proteinExistence type="predicted"/>